<gene>
    <name evidence="1" type="ORF">LCGC14_1876940</name>
</gene>
<dbReference type="InterPro" id="IPR053745">
    <property type="entry name" value="Viral_Tail_Comp_sf"/>
</dbReference>
<sequence>MDSNIRSVVKTALSGVSGITGGIFYGRTYETPGTPYVVFFEFAGSSFRDTENSYEEIFVQFSCFDKAVNPKAIETIANSIYDTLDGASLTYTSFEDVSTLGFRRPFLGPGDDQYWQIITEIGLIIEAK</sequence>
<evidence type="ECO:0000313" key="1">
    <source>
        <dbReference type="EMBL" id="KKL93216.1"/>
    </source>
</evidence>
<accession>A0A0F9GRF1</accession>
<protein>
    <submittedName>
        <fullName evidence="1">Uncharacterized protein</fullName>
    </submittedName>
</protein>
<dbReference type="AlphaFoldDB" id="A0A0F9GRF1"/>
<dbReference type="Gene3D" id="3.30.2000.30">
    <property type="match status" value="1"/>
</dbReference>
<organism evidence="1">
    <name type="scientific">marine sediment metagenome</name>
    <dbReference type="NCBI Taxonomy" id="412755"/>
    <lineage>
        <taxon>unclassified sequences</taxon>
        <taxon>metagenomes</taxon>
        <taxon>ecological metagenomes</taxon>
    </lineage>
</organism>
<dbReference type="EMBL" id="LAZR01019252">
    <property type="protein sequence ID" value="KKL93216.1"/>
    <property type="molecule type" value="Genomic_DNA"/>
</dbReference>
<comment type="caution">
    <text evidence="1">The sequence shown here is derived from an EMBL/GenBank/DDBJ whole genome shotgun (WGS) entry which is preliminary data.</text>
</comment>
<name>A0A0F9GRF1_9ZZZZ</name>
<proteinExistence type="predicted"/>
<reference evidence="1" key="1">
    <citation type="journal article" date="2015" name="Nature">
        <title>Complex archaea that bridge the gap between prokaryotes and eukaryotes.</title>
        <authorList>
            <person name="Spang A."/>
            <person name="Saw J.H."/>
            <person name="Jorgensen S.L."/>
            <person name="Zaremba-Niedzwiedzka K."/>
            <person name="Martijn J."/>
            <person name="Lind A.E."/>
            <person name="van Eijk R."/>
            <person name="Schleper C."/>
            <person name="Guy L."/>
            <person name="Ettema T.J."/>
        </authorList>
    </citation>
    <scope>NUCLEOTIDE SEQUENCE</scope>
</reference>